<dbReference type="PIRSF" id="PIRSF037092">
    <property type="entry name" value="AP3_complex_delta"/>
    <property type="match status" value="1"/>
</dbReference>
<dbReference type="GO" id="GO:0006623">
    <property type="term" value="P:protein targeting to vacuole"/>
    <property type="evidence" value="ECO:0007669"/>
    <property type="project" value="TreeGrafter"/>
</dbReference>
<comment type="subcellular location">
    <subcellularLocation>
        <location evidence="1">Endomembrane system</location>
    </subcellularLocation>
    <subcellularLocation>
        <location evidence="7">Golgi apparatus</location>
    </subcellularLocation>
</comment>
<dbReference type="PANTHER" id="PTHR22781:SF12">
    <property type="entry name" value="AP-3 COMPLEX SUBUNIT DELTA-1"/>
    <property type="match status" value="1"/>
</dbReference>
<dbReference type="GO" id="GO:0005794">
    <property type="term" value="C:Golgi apparatus"/>
    <property type="evidence" value="ECO:0007669"/>
    <property type="project" value="UniProtKB-SubCell"/>
</dbReference>
<feature type="compositionally biased region" description="Basic and acidic residues" evidence="9">
    <location>
        <begin position="1019"/>
        <end position="1032"/>
    </location>
</feature>
<evidence type="ECO:0000256" key="2">
    <source>
        <dbReference type="ARBA" id="ARBA00006613"/>
    </source>
</evidence>
<comment type="subunit">
    <text evidence="7">Adaptor protein complex 3 (AP-3) is a heterotetramer.</text>
</comment>
<dbReference type="HOGENOM" id="CLU_001908_3_0_1"/>
<evidence type="ECO:0000256" key="4">
    <source>
        <dbReference type="ARBA" id="ARBA00022737"/>
    </source>
</evidence>
<keyword evidence="6" id="KW-0472">Membrane</keyword>
<dbReference type="OrthoDB" id="10264595at2759"/>
<name>W7E6U8_BIPV3</name>
<dbReference type="EMBL" id="KI968743">
    <property type="protein sequence ID" value="EUN26163.1"/>
    <property type="molecule type" value="Genomic_DNA"/>
</dbReference>
<keyword evidence="4" id="KW-0677">Repeat</keyword>
<evidence type="ECO:0000256" key="8">
    <source>
        <dbReference type="SAM" id="Coils"/>
    </source>
</evidence>
<dbReference type="InterPro" id="IPR002553">
    <property type="entry name" value="Clathrin/coatomer_adapt-like_N"/>
</dbReference>
<comment type="function">
    <text evidence="7">Part of the AP-3 complex, an adaptor-related complex which is not clathrin-associated. The complex is associated with the Golgi region as well as more peripheral structures. It facilitates the budding of vesicles from the Golgi membrane.</text>
</comment>
<evidence type="ECO:0000313" key="11">
    <source>
        <dbReference type="EMBL" id="EUN26163.1"/>
    </source>
</evidence>
<evidence type="ECO:0000256" key="6">
    <source>
        <dbReference type="ARBA" id="ARBA00023136"/>
    </source>
</evidence>
<dbReference type="AlphaFoldDB" id="W7E6U8"/>
<dbReference type="GO" id="GO:0006896">
    <property type="term" value="P:Golgi to vacuole transport"/>
    <property type="evidence" value="ECO:0007669"/>
    <property type="project" value="TreeGrafter"/>
</dbReference>
<evidence type="ECO:0000256" key="7">
    <source>
        <dbReference type="PIRNR" id="PIRNR037092"/>
    </source>
</evidence>
<feature type="compositionally biased region" description="Basic residues" evidence="9">
    <location>
        <begin position="1046"/>
        <end position="1055"/>
    </location>
</feature>
<feature type="region of interest" description="Disordered" evidence="9">
    <location>
        <begin position="393"/>
        <end position="439"/>
    </location>
</feature>
<dbReference type="GeneID" id="26253926"/>
<proteinExistence type="inferred from homology"/>
<organism evidence="11 12">
    <name type="scientific">Bipolaris victoriae (strain FI3)</name>
    <name type="common">Victoria blight of oats agent</name>
    <name type="synonym">Cochliobolus victoriae</name>
    <dbReference type="NCBI Taxonomy" id="930091"/>
    <lineage>
        <taxon>Eukaryota</taxon>
        <taxon>Fungi</taxon>
        <taxon>Dikarya</taxon>
        <taxon>Ascomycota</taxon>
        <taxon>Pezizomycotina</taxon>
        <taxon>Dothideomycetes</taxon>
        <taxon>Pleosporomycetidae</taxon>
        <taxon>Pleosporales</taxon>
        <taxon>Pleosporineae</taxon>
        <taxon>Pleosporaceae</taxon>
        <taxon>Bipolaris</taxon>
    </lineage>
</organism>
<dbReference type="InterPro" id="IPR017105">
    <property type="entry name" value="AP3_complex_dsu"/>
</dbReference>
<reference evidence="11 12" key="1">
    <citation type="journal article" date="2013" name="PLoS Genet.">
        <title>Comparative genome structure, secondary metabolite, and effector coding capacity across Cochliobolus pathogens.</title>
        <authorList>
            <person name="Condon B.J."/>
            <person name="Leng Y."/>
            <person name="Wu D."/>
            <person name="Bushley K.E."/>
            <person name="Ohm R.A."/>
            <person name="Otillar R."/>
            <person name="Martin J."/>
            <person name="Schackwitz W."/>
            <person name="Grimwood J."/>
            <person name="MohdZainudin N."/>
            <person name="Xue C."/>
            <person name="Wang R."/>
            <person name="Manning V.A."/>
            <person name="Dhillon B."/>
            <person name="Tu Z.J."/>
            <person name="Steffenson B.J."/>
            <person name="Salamov A."/>
            <person name="Sun H."/>
            <person name="Lowry S."/>
            <person name="LaButti K."/>
            <person name="Han J."/>
            <person name="Copeland A."/>
            <person name="Lindquist E."/>
            <person name="Barry K."/>
            <person name="Schmutz J."/>
            <person name="Baker S.E."/>
            <person name="Ciuffetti L.M."/>
            <person name="Grigoriev I.V."/>
            <person name="Zhong S."/>
            <person name="Turgeon B.G."/>
        </authorList>
    </citation>
    <scope>NUCLEOTIDE SEQUENCE [LARGE SCALE GENOMIC DNA]</scope>
    <source>
        <strain evidence="11 12">FI3</strain>
    </source>
</reference>
<feature type="coiled-coil region" evidence="8">
    <location>
        <begin position="925"/>
        <end position="962"/>
    </location>
</feature>
<evidence type="ECO:0000256" key="9">
    <source>
        <dbReference type="SAM" id="MobiDB-lite"/>
    </source>
</evidence>
<dbReference type="Pfam" id="PF01602">
    <property type="entry name" value="Adaptin_N"/>
    <property type="match status" value="1"/>
</dbReference>
<dbReference type="GO" id="GO:0010008">
    <property type="term" value="C:endosome membrane"/>
    <property type="evidence" value="ECO:0007669"/>
    <property type="project" value="TreeGrafter"/>
</dbReference>
<dbReference type="SUPFAM" id="SSF48371">
    <property type="entry name" value="ARM repeat"/>
    <property type="match status" value="1"/>
</dbReference>
<gene>
    <name evidence="11" type="ORF">COCVIDRAFT_27471</name>
</gene>
<evidence type="ECO:0000259" key="10">
    <source>
        <dbReference type="Pfam" id="PF01602"/>
    </source>
</evidence>
<evidence type="ECO:0000256" key="1">
    <source>
        <dbReference type="ARBA" id="ARBA00004308"/>
    </source>
</evidence>
<feature type="region of interest" description="Disordered" evidence="9">
    <location>
        <begin position="747"/>
        <end position="895"/>
    </location>
</feature>
<keyword evidence="5 7" id="KW-0653">Protein transport</keyword>
<keyword evidence="7" id="KW-0333">Golgi apparatus</keyword>
<evidence type="ECO:0000313" key="12">
    <source>
        <dbReference type="Proteomes" id="UP000054337"/>
    </source>
</evidence>
<evidence type="ECO:0000256" key="3">
    <source>
        <dbReference type="ARBA" id="ARBA00022448"/>
    </source>
</evidence>
<feature type="compositionally biased region" description="Basic and acidic residues" evidence="9">
    <location>
        <begin position="781"/>
        <end position="797"/>
    </location>
</feature>
<dbReference type="InterPro" id="IPR011989">
    <property type="entry name" value="ARM-like"/>
</dbReference>
<keyword evidence="8" id="KW-0175">Coiled coil</keyword>
<dbReference type="RefSeq" id="XP_014555738.1">
    <property type="nucleotide sequence ID" value="XM_014700252.1"/>
</dbReference>
<keyword evidence="12" id="KW-1185">Reference proteome</keyword>
<evidence type="ECO:0000256" key="5">
    <source>
        <dbReference type="ARBA" id="ARBA00022927"/>
    </source>
</evidence>
<feature type="domain" description="Clathrin/coatomer adaptor adaptin-like N-terminal" evidence="10">
    <location>
        <begin position="30"/>
        <end position="650"/>
    </location>
</feature>
<keyword evidence="3 7" id="KW-0813">Transport</keyword>
<accession>W7E6U8</accession>
<feature type="compositionally biased region" description="Basic and acidic residues" evidence="9">
    <location>
        <begin position="816"/>
        <end position="825"/>
    </location>
</feature>
<feature type="region of interest" description="Disordered" evidence="9">
    <location>
        <begin position="968"/>
        <end position="1067"/>
    </location>
</feature>
<dbReference type="GO" id="GO:0030123">
    <property type="term" value="C:AP-3 adaptor complex"/>
    <property type="evidence" value="ECO:0007669"/>
    <property type="project" value="InterPro"/>
</dbReference>
<comment type="similarity">
    <text evidence="2 7">Belongs to the adaptor complexes large subunit family.</text>
</comment>
<protein>
    <recommendedName>
        <fullName evidence="7">AP-3 complex subunit delta</fullName>
    </recommendedName>
</protein>
<sequence length="1067" mass="118200">MVCKVECGVELFEKSLFDLIRGLRNHKGNEREYIAESIKECRKEIRTNDMDLKATALMKLTYLEMFGHDMSWASFNVLEVMSSSKFKQKRTGYLAAVQSFRRDTEVLVLAENQLKKDIMSSSPQYIALPLGAIPHVINPSMANSVLSDLIPRLTHSNAMIRKKTVVTLYRLALVYPETLRPAWPKIKERLLDDNEDPSVTAAIVNVVCELGWRRPQDFLPLAPRLFDLLVEGGNNWMAIKLIKLFATLTPLEPRLIKKLLPPLTKIIRETSAMSLLYECISGIIQGGILEAVEGTPEGEEVAKLCVGKLRGMMIIEGDANLKYVALLAFEKIVTSHSYLVSQQQDVILECIDDPDISIRMRALDLVVGMVNADNLTAIVGRLMRQLRNAPIATAVNDPNNDRGRLTGVTPYGDDDSDAEDSLPQHEQKSDQPPPLPDDYRTSVIRRILEMCSRDTYSNISDFEWYIDVLTQLVRVSPATKATSVMEEEEEESEHADEIGAGIGRELQNVAIRVKSVRPEAVEAAQSLVLVDRRDQMFPASGNGGQGVLEYAGWLVGEYARYLTRPEPVMTSLLHPTSLQLPSKTLAIYLQAIPKVFSSMAGNDQVSWTPERKTLMSLLMARIIHFLEPLSTHPSLEVQERSVEYLELMRLAAEAASGTAASADQNEFTDPPLLLTQAIPALFSGAELNPVAPGAQRKVPIPEDLDLDTPINPNLQHLLSAVDAEGFETEEDDVYAAYSEPVAALTEAPTVSAPAADRLDGSQKESTSYQNATEDEYLDPDIIARRKAERRERYKDDPFYIDPEGDNSGPVTPLSRIVRDGNRENNDLDIDSIPIMELNLDSKGSSSEHLPRSRSPRKPVRKVDIMGDETLGSAAPEPSISREDSTQGRPGKAKKSLLQVDSSGLGALSLDDDDAPSNRKLTALEMERKAQEDAEMKRALQEVERLRLEMQRASERLLVKEEVAVKKKKKRKVRKVAVEGDEPDEMAPETTVGVGGGEGGDGEEAKTTPVKKKKKKKKVKAVEGDGDGQDKDGQGQPEAGDQDENKVKKKKKKRRTVVMDEGGDAPAE</sequence>
<dbReference type="PANTHER" id="PTHR22781">
    <property type="entry name" value="DELTA ADAPTIN-RELATED"/>
    <property type="match status" value="1"/>
</dbReference>
<dbReference type="InterPro" id="IPR016024">
    <property type="entry name" value="ARM-type_fold"/>
</dbReference>
<dbReference type="Gene3D" id="1.25.10.10">
    <property type="entry name" value="Leucine-rich Repeat Variant"/>
    <property type="match status" value="1"/>
</dbReference>
<dbReference type="Proteomes" id="UP000054337">
    <property type="component" value="Unassembled WGS sequence"/>
</dbReference>
<feature type="compositionally biased region" description="Basic residues" evidence="9">
    <location>
        <begin position="1008"/>
        <end position="1018"/>
    </location>
</feature>